<reference evidence="2 3" key="1">
    <citation type="journal article" date="2021" name="Elife">
        <title>Chloroplast acquisition without the gene transfer in kleptoplastic sea slugs, Plakobranchus ocellatus.</title>
        <authorList>
            <person name="Maeda T."/>
            <person name="Takahashi S."/>
            <person name="Yoshida T."/>
            <person name="Shimamura S."/>
            <person name="Takaki Y."/>
            <person name="Nagai Y."/>
            <person name="Toyoda A."/>
            <person name="Suzuki Y."/>
            <person name="Arimoto A."/>
            <person name="Ishii H."/>
            <person name="Satoh N."/>
            <person name="Nishiyama T."/>
            <person name="Hasebe M."/>
            <person name="Maruyama T."/>
            <person name="Minagawa J."/>
            <person name="Obokata J."/>
            <person name="Shigenobu S."/>
        </authorList>
    </citation>
    <scope>NUCLEOTIDE SEQUENCE [LARGE SCALE GENOMIC DNA]</scope>
</reference>
<protein>
    <submittedName>
        <fullName evidence="2">Uncharacterized protein</fullName>
    </submittedName>
</protein>
<dbReference type="EMBL" id="BLXT01005611">
    <property type="protein sequence ID" value="GFO24322.1"/>
    <property type="molecule type" value="Genomic_DNA"/>
</dbReference>
<name>A0AAV4BYV0_9GAST</name>
<evidence type="ECO:0000313" key="3">
    <source>
        <dbReference type="Proteomes" id="UP000735302"/>
    </source>
</evidence>
<sequence length="124" mass="13041">MLTLTQTSPAEVASFQPTSTSSTSTAIIKDAVKVIAVSRTAPCSFGAPSENRQSKTSGRDGEWRRRVGDRNEEVAVVLLESPPTPSVIASPTTETAPADHSTITITAIYNNYSNKNDSVTAAAS</sequence>
<proteinExistence type="predicted"/>
<gene>
    <name evidence="2" type="ORF">PoB_005082700</name>
</gene>
<organism evidence="2 3">
    <name type="scientific">Plakobranchus ocellatus</name>
    <dbReference type="NCBI Taxonomy" id="259542"/>
    <lineage>
        <taxon>Eukaryota</taxon>
        <taxon>Metazoa</taxon>
        <taxon>Spiralia</taxon>
        <taxon>Lophotrochozoa</taxon>
        <taxon>Mollusca</taxon>
        <taxon>Gastropoda</taxon>
        <taxon>Heterobranchia</taxon>
        <taxon>Euthyneura</taxon>
        <taxon>Panpulmonata</taxon>
        <taxon>Sacoglossa</taxon>
        <taxon>Placobranchoidea</taxon>
        <taxon>Plakobranchidae</taxon>
        <taxon>Plakobranchus</taxon>
    </lineage>
</organism>
<evidence type="ECO:0000313" key="2">
    <source>
        <dbReference type="EMBL" id="GFO24322.1"/>
    </source>
</evidence>
<keyword evidence="3" id="KW-1185">Reference proteome</keyword>
<dbReference type="AlphaFoldDB" id="A0AAV4BYV0"/>
<feature type="region of interest" description="Disordered" evidence="1">
    <location>
        <begin position="43"/>
        <end position="68"/>
    </location>
</feature>
<dbReference type="Proteomes" id="UP000735302">
    <property type="component" value="Unassembled WGS sequence"/>
</dbReference>
<evidence type="ECO:0000256" key="1">
    <source>
        <dbReference type="SAM" id="MobiDB-lite"/>
    </source>
</evidence>
<accession>A0AAV4BYV0</accession>
<feature type="region of interest" description="Disordered" evidence="1">
    <location>
        <begin position="1"/>
        <end position="23"/>
    </location>
</feature>
<feature type="compositionally biased region" description="Basic and acidic residues" evidence="1">
    <location>
        <begin position="57"/>
        <end position="68"/>
    </location>
</feature>
<comment type="caution">
    <text evidence="2">The sequence shown here is derived from an EMBL/GenBank/DDBJ whole genome shotgun (WGS) entry which is preliminary data.</text>
</comment>